<comment type="caution">
    <text evidence="1">The sequence shown here is derived from an EMBL/GenBank/DDBJ whole genome shotgun (WGS) entry which is preliminary data.</text>
</comment>
<proteinExistence type="predicted"/>
<accession>A0ABQ3M615</accession>
<protein>
    <submittedName>
        <fullName evidence="1">Uncharacterized protein</fullName>
    </submittedName>
</protein>
<name>A0ABQ3M615_9PSEU</name>
<evidence type="ECO:0000313" key="1">
    <source>
        <dbReference type="EMBL" id="GHH32282.1"/>
    </source>
</evidence>
<gene>
    <name evidence="1" type="ORF">GCM10017790_69160</name>
</gene>
<sequence length="262" mass="29304">MSGICPCRDLVADAFELTWQFVVDRGHRFDNLAGAVRKELRFRLVELDRRARRDRGAPVKPRAVRDNRHGRALPDDLHREVLVMLVDEAGFQGPLRGEAGLLRRLADRCTDRFGGDPASHAAVLPQVLRTVERVCRTGPRVNVGTVTAPELVTWWEAYVERPLGRRADPDDLTGDPALDKAEEIALREFDPIADLGDEAVVPLLVTDVWSKPESDRDEALRDLIRRLAHQGVLPRRRAEVLLADGESRNQALVRLAELAGTS</sequence>
<organism evidence="1 2">
    <name type="scientific">Amycolatopsis oliviviridis</name>
    <dbReference type="NCBI Taxonomy" id="1471590"/>
    <lineage>
        <taxon>Bacteria</taxon>
        <taxon>Bacillati</taxon>
        <taxon>Actinomycetota</taxon>
        <taxon>Actinomycetes</taxon>
        <taxon>Pseudonocardiales</taxon>
        <taxon>Pseudonocardiaceae</taxon>
        <taxon>Amycolatopsis</taxon>
    </lineage>
</organism>
<keyword evidence="2" id="KW-1185">Reference proteome</keyword>
<reference evidence="2" key="1">
    <citation type="journal article" date="2019" name="Int. J. Syst. Evol. Microbiol.">
        <title>The Global Catalogue of Microorganisms (GCM) 10K type strain sequencing project: providing services to taxonomists for standard genome sequencing and annotation.</title>
        <authorList>
            <consortium name="The Broad Institute Genomics Platform"/>
            <consortium name="The Broad Institute Genome Sequencing Center for Infectious Disease"/>
            <person name="Wu L."/>
            <person name="Ma J."/>
        </authorList>
    </citation>
    <scope>NUCLEOTIDE SEQUENCE [LARGE SCALE GENOMIC DNA]</scope>
    <source>
        <strain evidence="2">CGMCC 4.7683</strain>
    </source>
</reference>
<dbReference type="Proteomes" id="UP000635387">
    <property type="component" value="Unassembled WGS sequence"/>
</dbReference>
<evidence type="ECO:0000313" key="2">
    <source>
        <dbReference type="Proteomes" id="UP000635387"/>
    </source>
</evidence>
<dbReference type="EMBL" id="BNAY01000010">
    <property type="protein sequence ID" value="GHH32282.1"/>
    <property type="molecule type" value="Genomic_DNA"/>
</dbReference>